<comment type="caution">
    <text evidence="6">The sequence shown here is derived from an EMBL/GenBank/DDBJ whole genome shotgun (WGS) entry which is preliminary data.</text>
</comment>
<evidence type="ECO:0000313" key="7">
    <source>
        <dbReference type="Proteomes" id="UP000071859"/>
    </source>
</evidence>
<sequence length="519" mass="57368">MQANQQNEYSLPDDWSRLWVSTVRDYAVIGLSANGTIETWNVGAETSYGFKGEEVIGQSLEQLHTLEERETNVLAAELDTARRTGHAEAEGWRIRKDGSRFWASVVTTLLKDREGHALGFGKVVRDMTEQRRAYDALVESEQRFRTLVDGVTDFAIFLLSPGGFVRNWNAGARRISGYSAEEIIGSHFSRFYTPEDAASRLPQRGLALAAQEGRFEAQGWRVRKNGERFWAHVVIDAIRDRHGALAGFAKVTRDITEQKDASSIREETRKALFQLQKLEALRELTGGVTHNLNNLLKVLRDDLDMLGERHYGDAWTRARIAGGTDAVEQGSELSSQHLAFGRQHPLHPAVIDLSAALHGVADHIRRALDATIHVETVVAAGLWSTLVDLHQLEKVILNLAINARDAMPQGGKLTIGLSNALLDNNSDETESDVATGQYVLLTVTDTGTGMPANAVDRAFEPFFTNNAAVHRTGLGLSEAYGFVKQSHGQIRIRSEMGQGTTVKVYLPRSTRKVRGHSPG</sequence>
<dbReference type="NCBIfam" id="TIGR00229">
    <property type="entry name" value="sensory_box"/>
    <property type="match status" value="2"/>
</dbReference>
<dbReference type="Gene3D" id="3.30.565.10">
    <property type="entry name" value="Histidine kinase-like ATPase, C-terminal domain"/>
    <property type="match status" value="1"/>
</dbReference>
<dbReference type="Pfam" id="PF13426">
    <property type="entry name" value="PAS_9"/>
    <property type="match status" value="2"/>
</dbReference>
<comment type="catalytic activity">
    <reaction evidence="1">
        <text>ATP + protein L-histidine = ADP + protein N-phospho-L-histidine.</text>
        <dbReference type="EC" id="2.7.13.3"/>
    </reaction>
</comment>
<dbReference type="SMART" id="SM00086">
    <property type="entry name" value="PAC"/>
    <property type="match status" value="2"/>
</dbReference>
<accession>A0A158BJN8</accession>
<keyword evidence="7" id="KW-1185">Reference proteome</keyword>
<dbReference type="Proteomes" id="UP000071859">
    <property type="component" value="Unassembled WGS sequence"/>
</dbReference>
<dbReference type="InterPro" id="IPR005467">
    <property type="entry name" value="His_kinase_dom"/>
</dbReference>
<feature type="domain" description="PAC" evidence="5">
    <location>
        <begin position="87"/>
        <end position="139"/>
    </location>
</feature>
<dbReference type="SMART" id="SM00091">
    <property type="entry name" value="PAS"/>
    <property type="match status" value="2"/>
</dbReference>
<dbReference type="Gene3D" id="1.10.287.130">
    <property type="match status" value="1"/>
</dbReference>
<feature type="domain" description="PAS" evidence="4">
    <location>
        <begin position="28"/>
        <end position="85"/>
    </location>
</feature>
<dbReference type="InterPro" id="IPR000014">
    <property type="entry name" value="PAS"/>
</dbReference>
<dbReference type="InterPro" id="IPR003594">
    <property type="entry name" value="HATPase_dom"/>
</dbReference>
<dbReference type="SUPFAM" id="SSF55874">
    <property type="entry name" value="ATPase domain of HSP90 chaperone/DNA topoisomerase II/histidine kinase"/>
    <property type="match status" value="1"/>
</dbReference>
<dbReference type="OrthoDB" id="5389366at2"/>
<dbReference type="EC" id="2.7.13.3" evidence="2"/>
<organism evidence="6 7">
    <name type="scientific">Caballeronia calidae</name>
    <dbReference type="NCBI Taxonomy" id="1777139"/>
    <lineage>
        <taxon>Bacteria</taxon>
        <taxon>Pseudomonadati</taxon>
        <taxon>Pseudomonadota</taxon>
        <taxon>Betaproteobacteria</taxon>
        <taxon>Burkholderiales</taxon>
        <taxon>Burkholderiaceae</taxon>
        <taxon>Caballeronia</taxon>
    </lineage>
</organism>
<dbReference type="RefSeq" id="WP_062605085.1">
    <property type="nucleotide sequence ID" value="NZ_FCOX02000012.1"/>
</dbReference>
<dbReference type="PANTHER" id="PTHR43065">
    <property type="entry name" value="SENSOR HISTIDINE KINASE"/>
    <property type="match status" value="1"/>
</dbReference>
<feature type="domain" description="Histidine kinase" evidence="3">
    <location>
        <begin position="287"/>
        <end position="510"/>
    </location>
</feature>
<keyword evidence="6" id="KW-0418">Kinase</keyword>
<dbReference type="PROSITE" id="PS50112">
    <property type="entry name" value="PAS"/>
    <property type="match status" value="2"/>
</dbReference>
<reference evidence="6" key="1">
    <citation type="submission" date="2016-01" db="EMBL/GenBank/DDBJ databases">
        <authorList>
            <person name="Peeters C."/>
        </authorList>
    </citation>
    <scope>NUCLEOTIDE SEQUENCE</scope>
    <source>
        <strain evidence="6">LMG 29321</strain>
    </source>
</reference>
<evidence type="ECO:0000259" key="5">
    <source>
        <dbReference type="PROSITE" id="PS50113"/>
    </source>
</evidence>
<evidence type="ECO:0000259" key="4">
    <source>
        <dbReference type="PROSITE" id="PS50112"/>
    </source>
</evidence>
<dbReference type="PROSITE" id="PS50113">
    <property type="entry name" value="PAC"/>
    <property type="match status" value="2"/>
</dbReference>
<evidence type="ECO:0000313" key="6">
    <source>
        <dbReference type="EMBL" id="SAK70279.1"/>
    </source>
</evidence>
<dbReference type="InterPro" id="IPR036890">
    <property type="entry name" value="HATPase_C_sf"/>
</dbReference>
<dbReference type="InterPro" id="IPR035965">
    <property type="entry name" value="PAS-like_dom_sf"/>
</dbReference>
<dbReference type="PRINTS" id="PR00344">
    <property type="entry name" value="BCTRLSENSOR"/>
</dbReference>
<dbReference type="CDD" id="cd00130">
    <property type="entry name" value="PAS"/>
    <property type="match status" value="2"/>
</dbReference>
<proteinExistence type="predicted"/>
<dbReference type="Gene3D" id="3.30.450.20">
    <property type="entry name" value="PAS domain"/>
    <property type="match status" value="2"/>
</dbReference>
<feature type="domain" description="PAC" evidence="5">
    <location>
        <begin position="215"/>
        <end position="267"/>
    </location>
</feature>
<feature type="domain" description="PAS" evidence="4">
    <location>
        <begin position="140"/>
        <end position="196"/>
    </location>
</feature>
<evidence type="ECO:0000256" key="2">
    <source>
        <dbReference type="ARBA" id="ARBA00012438"/>
    </source>
</evidence>
<keyword evidence="6" id="KW-0808">Transferase</keyword>
<dbReference type="GO" id="GO:0004673">
    <property type="term" value="F:protein histidine kinase activity"/>
    <property type="evidence" value="ECO:0007669"/>
    <property type="project" value="UniProtKB-EC"/>
</dbReference>
<dbReference type="AlphaFoldDB" id="A0A158BJN8"/>
<dbReference type="SMART" id="SM00387">
    <property type="entry name" value="HATPase_c"/>
    <property type="match status" value="1"/>
</dbReference>
<dbReference type="Pfam" id="PF02518">
    <property type="entry name" value="HATPase_c"/>
    <property type="match status" value="1"/>
</dbReference>
<dbReference type="PROSITE" id="PS50109">
    <property type="entry name" value="HIS_KIN"/>
    <property type="match status" value="1"/>
</dbReference>
<evidence type="ECO:0000256" key="1">
    <source>
        <dbReference type="ARBA" id="ARBA00000085"/>
    </source>
</evidence>
<dbReference type="EMBL" id="FCOX02000012">
    <property type="protein sequence ID" value="SAK70279.1"/>
    <property type="molecule type" value="Genomic_DNA"/>
</dbReference>
<dbReference type="SUPFAM" id="SSF55785">
    <property type="entry name" value="PYP-like sensor domain (PAS domain)"/>
    <property type="match status" value="2"/>
</dbReference>
<gene>
    <name evidence="6" type="ORF">AWB78_02751</name>
</gene>
<dbReference type="InterPro" id="IPR004358">
    <property type="entry name" value="Sig_transdc_His_kin-like_C"/>
</dbReference>
<dbReference type="PANTHER" id="PTHR43065:SF49">
    <property type="entry name" value="HISTIDINE KINASE"/>
    <property type="match status" value="1"/>
</dbReference>
<name>A0A158BJN8_9BURK</name>
<protein>
    <recommendedName>
        <fullName evidence="2">histidine kinase</fullName>
        <ecNumber evidence="2">2.7.13.3</ecNumber>
    </recommendedName>
</protein>
<dbReference type="InterPro" id="IPR001610">
    <property type="entry name" value="PAC"/>
</dbReference>
<evidence type="ECO:0000259" key="3">
    <source>
        <dbReference type="PROSITE" id="PS50109"/>
    </source>
</evidence>
<dbReference type="InterPro" id="IPR000700">
    <property type="entry name" value="PAS-assoc_C"/>
</dbReference>